<evidence type="ECO:0000313" key="1">
    <source>
        <dbReference type="EMBL" id="QEU08706.1"/>
    </source>
</evidence>
<organism evidence="1 2">
    <name type="scientific">Paracoccus yeei</name>
    <dbReference type="NCBI Taxonomy" id="147645"/>
    <lineage>
        <taxon>Bacteria</taxon>
        <taxon>Pseudomonadati</taxon>
        <taxon>Pseudomonadota</taxon>
        <taxon>Alphaproteobacteria</taxon>
        <taxon>Rhodobacterales</taxon>
        <taxon>Paracoccaceae</taxon>
        <taxon>Paracoccus</taxon>
    </lineage>
</organism>
<proteinExistence type="predicted"/>
<dbReference type="Proteomes" id="UP000324507">
    <property type="component" value="Chromosome"/>
</dbReference>
<protein>
    <submittedName>
        <fullName evidence="1">Uncharacterized protein</fullName>
    </submittedName>
</protein>
<dbReference type="AlphaFoldDB" id="A0A5P2QTH8"/>
<gene>
    <name evidence="1" type="ORF">FOB51_12280</name>
</gene>
<evidence type="ECO:0000313" key="2">
    <source>
        <dbReference type="Proteomes" id="UP000324507"/>
    </source>
</evidence>
<dbReference type="RefSeq" id="WP_150350719.1">
    <property type="nucleotide sequence ID" value="NZ_CP044081.1"/>
</dbReference>
<dbReference type="EMBL" id="CP044081">
    <property type="protein sequence ID" value="QEU08706.1"/>
    <property type="molecule type" value="Genomic_DNA"/>
</dbReference>
<reference evidence="1 2" key="1">
    <citation type="submission" date="2019-09" db="EMBL/GenBank/DDBJ databases">
        <title>FDA dAtabase for Regulatory Grade micrObial Sequences (FDA-ARGOS): Supporting development and validation of Infectious Disease Dx tests.</title>
        <authorList>
            <person name="Sciortino C."/>
            <person name="Tallon L."/>
            <person name="Sadzewicz L."/>
            <person name="Vavikolanu K."/>
            <person name="Mehta A."/>
            <person name="Aluvathingal J."/>
            <person name="Nadendla S."/>
            <person name="Nandy P."/>
            <person name="Geyer C."/>
            <person name="Yan Y."/>
            <person name="Sichtig H."/>
        </authorList>
    </citation>
    <scope>NUCLEOTIDE SEQUENCE [LARGE SCALE GENOMIC DNA]</scope>
    <source>
        <strain evidence="1 2">FDAARGOS_643</strain>
    </source>
</reference>
<sequence>MGKFVNPVLFSDFFGIDPDSLDQRGLIDPFVNVDLELFIDPVLLHKSSNKVVSTQGVAQFGAHFQNFIKLLAISRKENDAAWKGAARLLDLKEPPENGLGYGSASRSGSSRPEEVQLKIMRTTKEIITLGMNDPEVISFMGFFEEGVGADTVSDFTSRVIYPSLAKITHDFCDEMGIEPRKEFEDLEGIRLPIYTDLTGKEHPFVLVPKDIVRDLPIANDFSDVTNVVMQNSKVRDRVNSLLGSLATPTVSKLKEVIRGAALSSPEFLKVLMETVKENAESYDPALDALGYYHYRNMLLSDLKSDMPNAGIDMAKGPEAVREVALRSLEIFKHHVEIGDLWTELWINGKPKRERAAQLMFHAIADAFCRANNIDISPEANMGGGPVDFKFSSGYKARVLVEMKRDSGTVKHGYEKQLEHYKEASRTFYGIFVVINFGNLGDKLSEIREIQKLRLAAGQPASDIIVIDARPRASASKRK</sequence>
<name>A0A5P2QTH8_9RHOB</name>
<accession>A0A5P2QTH8</accession>